<protein>
    <submittedName>
        <fullName evidence="2">Uncharacterized protein</fullName>
    </submittedName>
</protein>
<sequence>MDPPLEKTETTKSGSRSYMNSLHTAVGELRKKRAQVEYAEADLEVKRANVVYFERMVELQKGGFIPPVGSLQVPLQPDVSVFPSSKRKGAQNPGGRKFQRTLFPGLSLQSSSLMVTKDSSCNLECWSLGMSASGERYKFCRRASGGQRAGNHYYAVDSLYYEVVDIDHSSQDPPPMEFQKHLWAAGFKYEDPPQDLTQKPPPSEHESKAKGTSQSLDQRDEMSTSSGSSSDSDGDDHIPEPEGSKHGKLKAYVQKVEKDRKETLKRENLEKKRAGKTSASKKPTEKKDPKPPKKSKSVTNKSKSPPKKSKSPPKKASVKTKRKLPKKPESPKELPAKVKRKKKVKVKTMTEVEAAPPKKRRTGNSNSSRRSPANLGWSYHDSTLPGEDFYCRNCTGRIAVMDPFLTHRVRRNEDGDDDDDGELKEFQYHTGFYCLGFPLEDRESFLAADFGDGRGPTLQNFCEDYWRKTKQYLRKSSGKSEAGEDDEIQDEAD</sequence>
<feature type="compositionally biased region" description="Basic residues" evidence="1">
    <location>
        <begin position="304"/>
        <end position="325"/>
    </location>
</feature>
<dbReference type="EMBL" id="CAICTM010000636">
    <property type="protein sequence ID" value="CAB9514185.1"/>
    <property type="molecule type" value="Genomic_DNA"/>
</dbReference>
<accession>A0A9N8E5F0</accession>
<feature type="compositionally biased region" description="Basic residues" evidence="1">
    <location>
        <begin position="337"/>
        <end position="346"/>
    </location>
</feature>
<name>A0A9N8E5F0_9STRA</name>
<feature type="compositionally biased region" description="Basic and acidic residues" evidence="1">
    <location>
        <begin position="326"/>
        <end position="336"/>
    </location>
</feature>
<feature type="compositionally biased region" description="Basic and acidic residues" evidence="1">
    <location>
        <begin position="235"/>
        <end position="245"/>
    </location>
</feature>
<comment type="caution">
    <text evidence="2">The sequence shown here is derived from an EMBL/GenBank/DDBJ whole genome shotgun (WGS) entry which is preliminary data.</text>
</comment>
<organism evidence="2 3">
    <name type="scientific">Seminavis robusta</name>
    <dbReference type="NCBI Taxonomy" id="568900"/>
    <lineage>
        <taxon>Eukaryota</taxon>
        <taxon>Sar</taxon>
        <taxon>Stramenopiles</taxon>
        <taxon>Ochrophyta</taxon>
        <taxon>Bacillariophyta</taxon>
        <taxon>Bacillariophyceae</taxon>
        <taxon>Bacillariophycidae</taxon>
        <taxon>Naviculales</taxon>
        <taxon>Naviculaceae</taxon>
        <taxon>Seminavis</taxon>
    </lineage>
</organism>
<reference evidence="2" key="1">
    <citation type="submission" date="2020-06" db="EMBL/GenBank/DDBJ databases">
        <authorList>
            <consortium name="Plant Systems Biology data submission"/>
        </authorList>
    </citation>
    <scope>NUCLEOTIDE SEQUENCE</scope>
    <source>
        <strain evidence="2">D6</strain>
    </source>
</reference>
<feature type="region of interest" description="Disordered" evidence="1">
    <location>
        <begin position="472"/>
        <end position="493"/>
    </location>
</feature>
<keyword evidence="3" id="KW-1185">Reference proteome</keyword>
<evidence type="ECO:0000256" key="1">
    <source>
        <dbReference type="SAM" id="MobiDB-lite"/>
    </source>
</evidence>
<dbReference type="AlphaFoldDB" id="A0A9N8E5F0"/>
<evidence type="ECO:0000313" key="3">
    <source>
        <dbReference type="Proteomes" id="UP001153069"/>
    </source>
</evidence>
<feature type="region of interest" description="Disordered" evidence="1">
    <location>
        <begin position="190"/>
        <end position="375"/>
    </location>
</feature>
<feature type="compositionally biased region" description="Acidic residues" evidence="1">
    <location>
        <begin position="483"/>
        <end position="493"/>
    </location>
</feature>
<evidence type="ECO:0000313" key="2">
    <source>
        <dbReference type="EMBL" id="CAB9514185.1"/>
    </source>
</evidence>
<gene>
    <name evidence="2" type="ORF">SEMRO_637_G179460.1</name>
</gene>
<dbReference type="Proteomes" id="UP001153069">
    <property type="component" value="Unassembled WGS sequence"/>
</dbReference>
<feature type="compositionally biased region" description="Basic and acidic residues" evidence="1">
    <location>
        <begin position="255"/>
        <end position="272"/>
    </location>
</feature>
<proteinExistence type="predicted"/>
<feature type="compositionally biased region" description="Basic and acidic residues" evidence="1">
    <location>
        <begin position="282"/>
        <end position="291"/>
    </location>
</feature>